<dbReference type="AlphaFoldDB" id="A0A388L561"/>
<gene>
    <name evidence="1" type="ORF">CBR_g23899</name>
</gene>
<keyword evidence="2" id="KW-1185">Reference proteome</keyword>
<dbReference type="EMBL" id="BFEA01000268">
    <property type="protein sequence ID" value="GBG77450.1"/>
    <property type="molecule type" value="Genomic_DNA"/>
</dbReference>
<dbReference type="OrthoDB" id="549775at2759"/>
<reference evidence="1 2" key="1">
    <citation type="journal article" date="2018" name="Cell">
        <title>The Chara Genome: Secondary Complexity and Implications for Plant Terrestrialization.</title>
        <authorList>
            <person name="Nishiyama T."/>
            <person name="Sakayama H."/>
            <person name="Vries J.D."/>
            <person name="Buschmann H."/>
            <person name="Saint-Marcoux D."/>
            <person name="Ullrich K.K."/>
            <person name="Haas F.B."/>
            <person name="Vanderstraeten L."/>
            <person name="Becker D."/>
            <person name="Lang D."/>
            <person name="Vosolsobe S."/>
            <person name="Rombauts S."/>
            <person name="Wilhelmsson P.K.I."/>
            <person name="Janitza P."/>
            <person name="Kern R."/>
            <person name="Heyl A."/>
            <person name="Rumpler F."/>
            <person name="Villalobos L.I.A.C."/>
            <person name="Clay J.M."/>
            <person name="Skokan R."/>
            <person name="Toyoda A."/>
            <person name="Suzuki Y."/>
            <person name="Kagoshima H."/>
            <person name="Schijlen E."/>
            <person name="Tajeshwar N."/>
            <person name="Catarino B."/>
            <person name="Hetherington A.J."/>
            <person name="Saltykova A."/>
            <person name="Bonnot C."/>
            <person name="Breuninger H."/>
            <person name="Symeonidi A."/>
            <person name="Radhakrishnan G.V."/>
            <person name="Van Nieuwerburgh F."/>
            <person name="Deforce D."/>
            <person name="Chang C."/>
            <person name="Karol K.G."/>
            <person name="Hedrich R."/>
            <person name="Ulvskov P."/>
            <person name="Glockner G."/>
            <person name="Delwiche C.F."/>
            <person name="Petrasek J."/>
            <person name="Van de Peer Y."/>
            <person name="Friml J."/>
            <person name="Beilby M."/>
            <person name="Dolan L."/>
            <person name="Kohara Y."/>
            <person name="Sugano S."/>
            <person name="Fujiyama A."/>
            <person name="Delaux P.-M."/>
            <person name="Quint M."/>
            <person name="TheiBen G."/>
            <person name="Hagemann M."/>
            <person name="Harholt J."/>
            <person name="Dunand C."/>
            <person name="Zachgo S."/>
            <person name="Langdale J."/>
            <person name="Maumus F."/>
            <person name="Straeten D.V.D."/>
            <person name="Gould S.B."/>
            <person name="Rensing S.A."/>
        </authorList>
    </citation>
    <scope>NUCLEOTIDE SEQUENCE [LARGE SCALE GENOMIC DNA]</scope>
    <source>
        <strain evidence="1 2">S276</strain>
    </source>
</reference>
<sequence length="112" mass="12564">MEGRHAVRQLLRAIDQNITKVTGNRLWRERVIAMSRNSVSGEDSVTTANEEERVALAKDYAFLLNSVREHKELLSSYNVKADGREDLQLERAAARVGLKLPISSGEEEPSKS</sequence>
<comment type="caution">
    <text evidence="1">The sequence shown here is derived from an EMBL/GenBank/DDBJ whole genome shotgun (WGS) entry which is preliminary data.</text>
</comment>
<evidence type="ECO:0000313" key="1">
    <source>
        <dbReference type="EMBL" id="GBG77450.1"/>
    </source>
</evidence>
<dbReference type="Pfam" id="PF13233">
    <property type="entry name" value="Complex1_LYR_2"/>
    <property type="match status" value="1"/>
</dbReference>
<dbReference type="PANTHER" id="PTHR35763:SF1">
    <property type="entry name" value="OS11G0133900 PROTEIN"/>
    <property type="match status" value="1"/>
</dbReference>
<dbReference type="PANTHER" id="PTHR35763">
    <property type="entry name" value="COMPLEX 1 LYR-LIKE PROTEIN"/>
    <property type="match status" value="1"/>
</dbReference>
<accession>A0A388L561</accession>
<proteinExistence type="predicted"/>
<protein>
    <submittedName>
        <fullName evidence="1">Uncharacterized protein</fullName>
    </submittedName>
</protein>
<evidence type="ECO:0000313" key="2">
    <source>
        <dbReference type="Proteomes" id="UP000265515"/>
    </source>
</evidence>
<name>A0A388L561_CHABU</name>
<organism evidence="1 2">
    <name type="scientific">Chara braunii</name>
    <name type="common">Braun's stonewort</name>
    <dbReference type="NCBI Taxonomy" id="69332"/>
    <lineage>
        <taxon>Eukaryota</taxon>
        <taxon>Viridiplantae</taxon>
        <taxon>Streptophyta</taxon>
        <taxon>Charophyceae</taxon>
        <taxon>Charales</taxon>
        <taxon>Characeae</taxon>
        <taxon>Chara</taxon>
    </lineage>
</organism>
<dbReference type="Gramene" id="GBG77450">
    <property type="protein sequence ID" value="GBG77450"/>
    <property type="gene ID" value="CBR_g23899"/>
</dbReference>
<dbReference type="Proteomes" id="UP000265515">
    <property type="component" value="Unassembled WGS sequence"/>
</dbReference>